<gene>
    <name evidence="1" type="ORF">TOPH_03876</name>
</gene>
<reference evidence="1 2" key="1">
    <citation type="journal article" date="2015" name="BMC Genomics">
        <title>The genome of the truffle-parasite Tolypocladium ophioglossoides and the evolution of antifungal peptaibiotics.</title>
        <authorList>
            <person name="Quandt C.A."/>
            <person name="Bushley K.E."/>
            <person name="Spatafora J.W."/>
        </authorList>
    </citation>
    <scope>NUCLEOTIDE SEQUENCE [LARGE SCALE GENOMIC DNA]</scope>
    <source>
        <strain evidence="1 2">CBS 100239</strain>
    </source>
</reference>
<organism evidence="1 2">
    <name type="scientific">Tolypocladium ophioglossoides (strain CBS 100239)</name>
    <name type="common">Snaketongue truffleclub</name>
    <name type="synonym">Elaphocordyceps ophioglossoides</name>
    <dbReference type="NCBI Taxonomy" id="1163406"/>
    <lineage>
        <taxon>Eukaryota</taxon>
        <taxon>Fungi</taxon>
        <taxon>Dikarya</taxon>
        <taxon>Ascomycota</taxon>
        <taxon>Pezizomycotina</taxon>
        <taxon>Sordariomycetes</taxon>
        <taxon>Hypocreomycetidae</taxon>
        <taxon>Hypocreales</taxon>
        <taxon>Ophiocordycipitaceae</taxon>
        <taxon>Tolypocladium</taxon>
    </lineage>
</organism>
<comment type="caution">
    <text evidence="1">The sequence shown here is derived from an EMBL/GenBank/DDBJ whole genome shotgun (WGS) entry which is preliminary data.</text>
</comment>
<dbReference type="AlphaFoldDB" id="A0A0L0NCA8"/>
<keyword evidence="2" id="KW-1185">Reference proteome</keyword>
<protein>
    <submittedName>
        <fullName evidence="1">Uncharacterized protein</fullName>
    </submittedName>
</protein>
<evidence type="ECO:0000313" key="1">
    <source>
        <dbReference type="EMBL" id="KND91691.1"/>
    </source>
</evidence>
<evidence type="ECO:0000313" key="2">
    <source>
        <dbReference type="Proteomes" id="UP000036947"/>
    </source>
</evidence>
<dbReference type="EMBL" id="LFRF01000008">
    <property type="protein sequence ID" value="KND91691.1"/>
    <property type="molecule type" value="Genomic_DNA"/>
</dbReference>
<proteinExistence type="predicted"/>
<accession>A0A0L0NCA8</accession>
<dbReference type="Proteomes" id="UP000036947">
    <property type="component" value="Unassembled WGS sequence"/>
</dbReference>
<name>A0A0L0NCA8_TOLOC</name>
<sequence>MLPLRIKNYFLWLWESRAPQKESAAAGYWPTPSPGNSPGYWADDFPRHKRRKGLRRVCIWPVDGDDNDATRRAYDQLVALLGPSRIVRTSGNQQTGINFWEAELNAEQFVRIAAMSPADTIGIDPYT</sequence>